<accession>A0ACB8E820</accession>
<name>A0ACB8E820_9SAUR</name>
<proteinExistence type="predicted"/>
<gene>
    <name evidence="1" type="ORF">K3G42_017217</name>
</gene>
<evidence type="ECO:0000313" key="1">
    <source>
        <dbReference type="EMBL" id="KAH7988470.1"/>
    </source>
</evidence>
<sequence>MEIISKKPFLLLLHFMSLELENVEKIVRRYIKEWLERKKPPFGAISSCVLLMIIYTTFCDTFSNPNIDLDKFSLVIIVFIIFSIQLGFMLLTFFFSTRQNSGFTAADTVAIIFCSTHKSLTLDYVLSYYSAVKLQNYYSSKL</sequence>
<protein>
    <submittedName>
        <fullName evidence="1">Uncharacterized protein</fullName>
    </submittedName>
</protein>
<comment type="caution">
    <text evidence="1">The sequence shown here is derived from an EMBL/GenBank/DDBJ whole genome shotgun (WGS) entry which is preliminary data.</text>
</comment>
<dbReference type="EMBL" id="CM037623">
    <property type="protein sequence ID" value="KAH7988470.1"/>
    <property type="molecule type" value="Genomic_DNA"/>
</dbReference>
<dbReference type="Proteomes" id="UP000827872">
    <property type="component" value="Linkage Group LG10"/>
</dbReference>
<reference evidence="1" key="1">
    <citation type="submission" date="2021-08" db="EMBL/GenBank/DDBJ databases">
        <title>The first chromosome-level gecko genome reveals the dynamic sex chromosomes of Neotropical dwarf geckos (Sphaerodactylidae: Sphaerodactylus).</title>
        <authorList>
            <person name="Pinto B.J."/>
            <person name="Keating S.E."/>
            <person name="Gamble T."/>
        </authorList>
    </citation>
    <scope>NUCLEOTIDE SEQUENCE</scope>
    <source>
        <strain evidence="1">TG3544</strain>
    </source>
</reference>
<organism evidence="1 2">
    <name type="scientific">Sphaerodactylus townsendi</name>
    <dbReference type="NCBI Taxonomy" id="933632"/>
    <lineage>
        <taxon>Eukaryota</taxon>
        <taxon>Metazoa</taxon>
        <taxon>Chordata</taxon>
        <taxon>Craniata</taxon>
        <taxon>Vertebrata</taxon>
        <taxon>Euteleostomi</taxon>
        <taxon>Lepidosauria</taxon>
        <taxon>Squamata</taxon>
        <taxon>Bifurcata</taxon>
        <taxon>Gekkota</taxon>
        <taxon>Sphaerodactylidae</taxon>
        <taxon>Sphaerodactylus</taxon>
    </lineage>
</organism>
<keyword evidence="2" id="KW-1185">Reference proteome</keyword>
<evidence type="ECO:0000313" key="2">
    <source>
        <dbReference type="Proteomes" id="UP000827872"/>
    </source>
</evidence>